<accession>A0A4D9D2Z3</accession>
<name>A0A4D9D2Z3_9STRA</name>
<protein>
    <submittedName>
        <fullName evidence="1">Uncharacterized protein</fullName>
    </submittedName>
</protein>
<reference evidence="1 2" key="1">
    <citation type="submission" date="2019-01" db="EMBL/GenBank/DDBJ databases">
        <title>Nuclear Genome Assembly of the Microalgal Biofuel strain Nannochloropsis salina CCMP1776.</title>
        <authorList>
            <person name="Hovde B."/>
        </authorList>
    </citation>
    <scope>NUCLEOTIDE SEQUENCE [LARGE SCALE GENOMIC DNA]</scope>
    <source>
        <strain evidence="1 2">CCMP1776</strain>
    </source>
</reference>
<evidence type="ECO:0000313" key="2">
    <source>
        <dbReference type="Proteomes" id="UP000355283"/>
    </source>
</evidence>
<dbReference type="Proteomes" id="UP000355283">
    <property type="component" value="Unassembled WGS sequence"/>
</dbReference>
<keyword evidence="2" id="KW-1185">Reference proteome</keyword>
<comment type="caution">
    <text evidence="1">The sequence shown here is derived from an EMBL/GenBank/DDBJ whole genome shotgun (WGS) entry which is preliminary data.</text>
</comment>
<dbReference type="AlphaFoldDB" id="A0A4D9D2Z3"/>
<proteinExistence type="predicted"/>
<gene>
    <name evidence="1" type="ORF">NSK_003400</name>
</gene>
<sequence length="244" mass="27385">MGFLSICSIVCSSSAWDIFFSQWLETIRGDEGEAAAADFRAIFREMDIEGSLKKKARVLAHQLSSLTLLAYSSSLSAHTDAPMYGHTIGALTVEGRGSLTLYPAWGNREPIEVKQGPGDFYSFSGPYRDDATHATSLRRVPPSIVPHHIKKASFSHSPGKLNRSKRWAVLVRSWLPGRIRFVRLRDKKGGFVGYRHLGTHRMDSDEETRGLVYQDIVEWGKEDERRATPSYASLRRAMKELGRG</sequence>
<dbReference type="EMBL" id="SDOX01000015">
    <property type="protein sequence ID" value="TFJ85354.1"/>
    <property type="molecule type" value="Genomic_DNA"/>
</dbReference>
<organism evidence="1 2">
    <name type="scientific">Nannochloropsis salina CCMP1776</name>
    <dbReference type="NCBI Taxonomy" id="1027361"/>
    <lineage>
        <taxon>Eukaryota</taxon>
        <taxon>Sar</taxon>
        <taxon>Stramenopiles</taxon>
        <taxon>Ochrophyta</taxon>
        <taxon>Eustigmatophyceae</taxon>
        <taxon>Eustigmatales</taxon>
        <taxon>Monodopsidaceae</taxon>
        <taxon>Microchloropsis</taxon>
        <taxon>Microchloropsis salina</taxon>
    </lineage>
</organism>
<dbReference type="OrthoDB" id="10561268at2759"/>
<evidence type="ECO:0000313" key="1">
    <source>
        <dbReference type="EMBL" id="TFJ85354.1"/>
    </source>
</evidence>